<gene>
    <name evidence="2" type="ORF">PGQ11_006840</name>
</gene>
<accession>A0ABR2ITV9</accession>
<keyword evidence="3" id="KW-1185">Reference proteome</keyword>
<dbReference type="Proteomes" id="UP001390339">
    <property type="component" value="Unassembled WGS sequence"/>
</dbReference>
<evidence type="ECO:0000313" key="2">
    <source>
        <dbReference type="EMBL" id="KAK8868262.1"/>
    </source>
</evidence>
<evidence type="ECO:0000313" key="3">
    <source>
        <dbReference type="Proteomes" id="UP001390339"/>
    </source>
</evidence>
<sequence>MAVAVAPHLPQPLFFENTPLLNPTLPRKPNYHGTMKKLTVQIPIRPASRVSQVQPPLPPAPQQEQRAVNNTSNMATAPVNGDIDIVNNEDESTRRASNSDSGSFCTCDTLSPLSTHCEYCVRNGVDHNPQHRVVRDWMATMEEGRLYDASFSYFPPYTEEQQRRSAWTRCTENEGMLGFLEFMIALQMRLLAIVVPTSLLFVFLFVWYQNNIDTRGLFR</sequence>
<organism evidence="2 3">
    <name type="scientific">Apiospora arundinis</name>
    <dbReference type="NCBI Taxonomy" id="335852"/>
    <lineage>
        <taxon>Eukaryota</taxon>
        <taxon>Fungi</taxon>
        <taxon>Dikarya</taxon>
        <taxon>Ascomycota</taxon>
        <taxon>Pezizomycotina</taxon>
        <taxon>Sordariomycetes</taxon>
        <taxon>Xylariomycetidae</taxon>
        <taxon>Amphisphaeriales</taxon>
        <taxon>Apiosporaceae</taxon>
        <taxon>Apiospora</taxon>
    </lineage>
</organism>
<keyword evidence="1" id="KW-0812">Transmembrane</keyword>
<name>A0ABR2ITV9_9PEZI</name>
<keyword evidence="1" id="KW-1133">Transmembrane helix</keyword>
<dbReference type="EMBL" id="JAPCWZ010000004">
    <property type="protein sequence ID" value="KAK8868262.1"/>
    <property type="molecule type" value="Genomic_DNA"/>
</dbReference>
<evidence type="ECO:0000256" key="1">
    <source>
        <dbReference type="SAM" id="Phobius"/>
    </source>
</evidence>
<keyword evidence="1" id="KW-0472">Membrane</keyword>
<reference evidence="2 3" key="1">
    <citation type="journal article" date="2024" name="IMA Fungus">
        <title>Apiospora arundinis, a panoply of carbohydrate-active enzymes and secondary metabolites.</title>
        <authorList>
            <person name="Sorensen T."/>
            <person name="Petersen C."/>
            <person name="Muurmann A.T."/>
            <person name="Christiansen J.V."/>
            <person name="Brundto M.L."/>
            <person name="Overgaard C.K."/>
            <person name="Boysen A.T."/>
            <person name="Wollenberg R.D."/>
            <person name="Larsen T.O."/>
            <person name="Sorensen J.L."/>
            <person name="Nielsen K.L."/>
            <person name="Sondergaard T.E."/>
        </authorList>
    </citation>
    <scope>NUCLEOTIDE SEQUENCE [LARGE SCALE GENOMIC DNA]</scope>
    <source>
        <strain evidence="2 3">AAU 773</strain>
    </source>
</reference>
<proteinExistence type="predicted"/>
<comment type="caution">
    <text evidence="2">The sequence shown here is derived from an EMBL/GenBank/DDBJ whole genome shotgun (WGS) entry which is preliminary data.</text>
</comment>
<protein>
    <submittedName>
        <fullName evidence="2">Uncharacterized protein</fullName>
    </submittedName>
</protein>
<feature type="transmembrane region" description="Helical" evidence="1">
    <location>
        <begin position="190"/>
        <end position="208"/>
    </location>
</feature>